<feature type="domain" description="F-box" evidence="1">
    <location>
        <begin position="1"/>
        <end position="47"/>
    </location>
</feature>
<dbReference type="InterPro" id="IPR011043">
    <property type="entry name" value="Gal_Oxase/kelch_b-propeller"/>
</dbReference>
<sequence>MESNYFPSDIVVDILSRLPVETLFRFKSVSTNWNSKITPTNHYLVSMHLKNYTNNPATKASLLATYLEADASLFATYLEANEPAPYSRHSVSLCLEEVDDGRRPPIHVDQSLLERIVCGTGNGLFLLDTIHPHYNLWNPATREIRPLPDPPLFTSPPETPPGLQHSSDYCGMGVDLVDNDIKVVLIRNYDYYDHGHWIPSSSSRFPSSVFVYTLRSNCWSEVAGGYPYGDGQQDPTYCLFDCHTYHDGFLYWLFKDYNNRNGYVVAFDMGNNLFHKINCPVDDPPACNLGLFRGSVALFEGQKDYGTCVVWLLSSRGGQWSWIKHSSFGVFPEELVVIGCWKDDQFIAQTSCDDQLVLYDTGSKQIKVLVSKCWSITWLNIYRQSLLSTLPISLTSGKGLQVE</sequence>
<dbReference type="AlphaFoldDB" id="A0AAV2FY95"/>
<dbReference type="InterPro" id="IPR015915">
    <property type="entry name" value="Kelch-typ_b-propeller"/>
</dbReference>
<evidence type="ECO:0000313" key="2">
    <source>
        <dbReference type="EMBL" id="CAL1403335.1"/>
    </source>
</evidence>
<gene>
    <name evidence="2" type="ORF">LTRI10_LOCUS43274</name>
</gene>
<dbReference type="PANTHER" id="PTHR31672:SF13">
    <property type="entry name" value="F-BOX PROTEIN CPR30-LIKE"/>
    <property type="match status" value="1"/>
</dbReference>
<organism evidence="2 3">
    <name type="scientific">Linum trigynum</name>
    <dbReference type="NCBI Taxonomy" id="586398"/>
    <lineage>
        <taxon>Eukaryota</taxon>
        <taxon>Viridiplantae</taxon>
        <taxon>Streptophyta</taxon>
        <taxon>Embryophyta</taxon>
        <taxon>Tracheophyta</taxon>
        <taxon>Spermatophyta</taxon>
        <taxon>Magnoliopsida</taxon>
        <taxon>eudicotyledons</taxon>
        <taxon>Gunneridae</taxon>
        <taxon>Pentapetalae</taxon>
        <taxon>rosids</taxon>
        <taxon>fabids</taxon>
        <taxon>Malpighiales</taxon>
        <taxon>Linaceae</taxon>
        <taxon>Linum</taxon>
    </lineage>
</organism>
<protein>
    <recommendedName>
        <fullName evidence="1">F-box domain-containing protein</fullName>
    </recommendedName>
</protein>
<dbReference type="InterPro" id="IPR001810">
    <property type="entry name" value="F-box_dom"/>
</dbReference>
<accession>A0AAV2FY95</accession>
<dbReference type="SMART" id="SM00256">
    <property type="entry name" value="FBOX"/>
    <property type="match status" value="1"/>
</dbReference>
<dbReference type="InterPro" id="IPR017451">
    <property type="entry name" value="F-box-assoc_interact_dom"/>
</dbReference>
<dbReference type="Proteomes" id="UP001497516">
    <property type="component" value="Chromosome 7"/>
</dbReference>
<dbReference type="PANTHER" id="PTHR31672">
    <property type="entry name" value="BNACNNG10540D PROTEIN"/>
    <property type="match status" value="1"/>
</dbReference>
<evidence type="ECO:0000313" key="3">
    <source>
        <dbReference type="Proteomes" id="UP001497516"/>
    </source>
</evidence>
<name>A0AAV2FY95_9ROSI</name>
<reference evidence="2 3" key="1">
    <citation type="submission" date="2024-04" db="EMBL/GenBank/DDBJ databases">
        <authorList>
            <person name="Fracassetti M."/>
        </authorList>
    </citation>
    <scope>NUCLEOTIDE SEQUENCE [LARGE SCALE GENOMIC DNA]</scope>
</reference>
<dbReference type="SUPFAM" id="SSF50965">
    <property type="entry name" value="Galactose oxidase, central domain"/>
    <property type="match status" value="1"/>
</dbReference>
<dbReference type="NCBIfam" id="TIGR01640">
    <property type="entry name" value="F_box_assoc_1"/>
    <property type="match status" value="1"/>
</dbReference>
<keyword evidence="3" id="KW-1185">Reference proteome</keyword>
<dbReference type="PROSITE" id="PS50181">
    <property type="entry name" value="FBOX"/>
    <property type="match status" value="1"/>
</dbReference>
<dbReference type="EMBL" id="OZ034820">
    <property type="protein sequence ID" value="CAL1403335.1"/>
    <property type="molecule type" value="Genomic_DNA"/>
</dbReference>
<dbReference type="InterPro" id="IPR036047">
    <property type="entry name" value="F-box-like_dom_sf"/>
</dbReference>
<dbReference type="InterPro" id="IPR050796">
    <property type="entry name" value="SCF_F-box_component"/>
</dbReference>
<dbReference type="Gene3D" id="2.120.10.80">
    <property type="entry name" value="Kelch-type beta propeller"/>
    <property type="match status" value="1"/>
</dbReference>
<dbReference type="InterPro" id="IPR013187">
    <property type="entry name" value="F-box-assoc_dom_typ3"/>
</dbReference>
<dbReference type="Pfam" id="PF00646">
    <property type="entry name" value="F-box"/>
    <property type="match status" value="1"/>
</dbReference>
<dbReference type="SUPFAM" id="SSF81383">
    <property type="entry name" value="F-box domain"/>
    <property type="match status" value="1"/>
</dbReference>
<evidence type="ECO:0000259" key="1">
    <source>
        <dbReference type="PROSITE" id="PS50181"/>
    </source>
</evidence>
<dbReference type="Pfam" id="PF08268">
    <property type="entry name" value="FBA_3"/>
    <property type="match status" value="1"/>
</dbReference>
<proteinExistence type="predicted"/>